<accession>A0ABS7RC81</accession>
<name>A0ABS7RC81_9HYPH</name>
<keyword evidence="1" id="KW-0614">Plasmid</keyword>
<proteinExistence type="predicted"/>
<sequence>MWHHTPMKPMRDMLKDRLATGLIAGLLAYFLIMQGFAAAFAQGAMAGTGGIPGFIICTPSGIGLAESDGSAPARSAHDCCTTLCQAGCAVSPALPGEHAGLDCAARDAFSIARLPGALILHPVALGFLAEARAPPAFSI</sequence>
<evidence type="ECO:0000313" key="1">
    <source>
        <dbReference type="EMBL" id="MBY8918527.1"/>
    </source>
</evidence>
<protein>
    <recommendedName>
        <fullName evidence="3">DUF2946 domain-containing protein</fullName>
    </recommendedName>
</protein>
<comment type="caution">
    <text evidence="1">The sequence shown here is derived from an EMBL/GenBank/DDBJ whole genome shotgun (WGS) entry which is preliminary data.</text>
</comment>
<dbReference type="Proteomes" id="UP000777661">
    <property type="component" value="Unassembled WGS sequence"/>
</dbReference>
<evidence type="ECO:0000313" key="2">
    <source>
        <dbReference type="Proteomes" id="UP000777661"/>
    </source>
</evidence>
<geneLocation type="plasmid" evidence="1">
    <name>pR6_1</name>
</geneLocation>
<evidence type="ECO:0008006" key="3">
    <source>
        <dbReference type="Google" id="ProtNLM"/>
    </source>
</evidence>
<dbReference type="RefSeq" id="WP_223017282.1">
    <property type="nucleotide sequence ID" value="NZ_CBDDPV010000001.1"/>
</dbReference>
<keyword evidence="2" id="KW-1185">Reference proteome</keyword>
<reference evidence="1 2" key="1">
    <citation type="submission" date="2021-06" db="EMBL/GenBank/DDBJ databases">
        <title>Nitratireductor porphyridii sp. nov., isolated from a small marine red alga, Porphyridium purpureum in South Korea.</title>
        <authorList>
            <person name="Kim K.H."/>
            <person name="Kristyanto S."/>
            <person name="Jeon C.O."/>
        </authorList>
    </citation>
    <scope>NUCLEOTIDE SEQUENCE [LARGE SCALE GENOMIC DNA]</scope>
    <source>
        <strain evidence="1 2">R6</strain>
        <plasmid evidence="1">pR6_1</plasmid>
    </source>
</reference>
<gene>
    <name evidence="1" type="ORF">KVG22_18125</name>
</gene>
<organism evidence="1 2">
    <name type="scientific">Nitratireductor rhodophyticola</name>
    <dbReference type="NCBI Taxonomy" id="2854036"/>
    <lineage>
        <taxon>Bacteria</taxon>
        <taxon>Pseudomonadati</taxon>
        <taxon>Pseudomonadota</taxon>
        <taxon>Alphaproteobacteria</taxon>
        <taxon>Hyphomicrobiales</taxon>
        <taxon>Phyllobacteriaceae</taxon>
        <taxon>Nitratireductor</taxon>
    </lineage>
</organism>
<dbReference type="EMBL" id="JAHSQO010000006">
    <property type="protein sequence ID" value="MBY8918527.1"/>
    <property type="molecule type" value="Genomic_DNA"/>
</dbReference>